<dbReference type="Proteomes" id="UP001271249">
    <property type="component" value="Unassembled WGS sequence"/>
</dbReference>
<organism evidence="1 2">
    <name type="scientific">Mesorhizobium captivum</name>
    <dbReference type="NCBI Taxonomy" id="3072319"/>
    <lineage>
        <taxon>Bacteria</taxon>
        <taxon>Pseudomonadati</taxon>
        <taxon>Pseudomonadota</taxon>
        <taxon>Alphaproteobacteria</taxon>
        <taxon>Hyphomicrobiales</taxon>
        <taxon>Phyllobacteriaceae</taxon>
        <taxon>Mesorhizobium</taxon>
    </lineage>
</organism>
<dbReference type="EMBL" id="JAVIJC010000030">
    <property type="protein sequence ID" value="MDX8494759.1"/>
    <property type="molecule type" value="Genomic_DNA"/>
</dbReference>
<evidence type="ECO:0000313" key="2">
    <source>
        <dbReference type="Proteomes" id="UP001271249"/>
    </source>
</evidence>
<reference evidence="1 2" key="1">
    <citation type="submission" date="2023-08" db="EMBL/GenBank/DDBJ databases">
        <title>Implementing the SeqCode for naming new Mesorhizobium species isolated from Vachellia karroo root nodules.</title>
        <authorList>
            <person name="Van Lill M."/>
        </authorList>
    </citation>
    <scope>NUCLEOTIDE SEQUENCE [LARGE SCALE GENOMIC DNA]</scope>
    <source>
        <strain evidence="1 2">VK22B</strain>
    </source>
</reference>
<proteinExistence type="predicted"/>
<accession>A0ABU4Z6B8</accession>
<keyword evidence="2" id="KW-1185">Reference proteome</keyword>
<comment type="caution">
    <text evidence="1">The sequence shown here is derived from an EMBL/GenBank/DDBJ whole genome shotgun (WGS) entry which is preliminary data.</text>
</comment>
<dbReference type="RefSeq" id="WP_320228555.1">
    <property type="nucleotide sequence ID" value="NZ_JAVIJC010000030.1"/>
</dbReference>
<name>A0ABU4Z6B8_9HYPH</name>
<evidence type="ECO:0000313" key="1">
    <source>
        <dbReference type="EMBL" id="MDX8494759.1"/>
    </source>
</evidence>
<protein>
    <submittedName>
        <fullName evidence="1">Uncharacterized protein</fullName>
    </submittedName>
</protein>
<gene>
    <name evidence="1" type="ORF">RFN29_24640</name>
</gene>
<sequence length="113" mass="11982">MSPAESPAVSDGDRIDAAGIAAALTRAPFTYADGATQVFTPDGRTVYTDNGAQSSGEWKVDDDGRFQSFWPPSYYATYDVSWIAGPDGDAVGIRFADANRGTTFDGRYTPGLA</sequence>